<evidence type="ECO:0000313" key="4">
    <source>
        <dbReference type="Proteomes" id="UP001314903"/>
    </source>
</evidence>
<keyword evidence="4" id="KW-1185">Reference proteome</keyword>
<sequence length="452" mass="49244">MVVKRKGGSLILVIIIGLFLSILGSAALFLSNSEAIRTTRQIEKMKAYYAARAGADAMADWMIGKTISQVKDYVDKNTDWQQLGDEDGLEFRIFINQNKSNSSVLNIISEGKYNNIKQKVVLTYEAVNEAQEYLFEMAAFSEQGVYIDGSSSITFSNTIKGTALITNSISDNSVELSGNPRINGDVYIGKDGNTQNVIKTPNTNYITGDKNVLKENKTYILPLFPVFDDSIPQRNPINLSGNKSSTVNQDGYYQEISIKGNNKLTIDTGTTGTIRKIRVRNLNIEQGHIDLIGNGKLELYIDDSLTLLGGSSINKSPNNNQLSTNNKKLTIYYGGASKPSLGGNIRIEGSIYIKTAELEIGGSNSITGSIISGGNKIEVKGAASTVQAVYAPNASVELSGSGELTGSVIAKHLKLTGNTHIRYFQIKTEDFPFEIPGAGSGYTLNYWYREVD</sequence>
<keyword evidence="1" id="KW-0472">Membrane</keyword>
<dbReference type="RefSeq" id="WP_209660395.1">
    <property type="nucleotide sequence ID" value="NZ_JAGGLI010000010.1"/>
</dbReference>
<proteinExistence type="predicted"/>
<protein>
    <recommendedName>
        <fullName evidence="2">DUF7305 domain-containing protein</fullName>
    </recommendedName>
</protein>
<dbReference type="EMBL" id="JAGGLI010000010">
    <property type="protein sequence ID" value="MBP2027364.1"/>
    <property type="molecule type" value="Genomic_DNA"/>
</dbReference>
<comment type="caution">
    <text evidence="3">The sequence shown here is derived from an EMBL/GenBank/DDBJ whole genome shotgun (WGS) entry which is preliminary data.</text>
</comment>
<name>A0ABS4KL62_9FIRM</name>
<accession>A0ABS4KL62</accession>
<evidence type="ECO:0000259" key="2">
    <source>
        <dbReference type="Pfam" id="PF23981"/>
    </source>
</evidence>
<evidence type="ECO:0000313" key="3">
    <source>
        <dbReference type="EMBL" id="MBP2027364.1"/>
    </source>
</evidence>
<keyword evidence="1" id="KW-0812">Transmembrane</keyword>
<feature type="transmembrane region" description="Helical" evidence="1">
    <location>
        <begin position="7"/>
        <end position="30"/>
    </location>
</feature>
<gene>
    <name evidence="3" type="ORF">J2Z35_001158</name>
</gene>
<dbReference type="Proteomes" id="UP001314903">
    <property type="component" value="Unassembled WGS sequence"/>
</dbReference>
<feature type="domain" description="DUF7305" evidence="2">
    <location>
        <begin position="246"/>
        <end position="375"/>
    </location>
</feature>
<evidence type="ECO:0000256" key="1">
    <source>
        <dbReference type="SAM" id="Phobius"/>
    </source>
</evidence>
<keyword evidence="1" id="KW-1133">Transmembrane helix</keyword>
<dbReference type="Pfam" id="PF23981">
    <property type="entry name" value="DUF7305"/>
    <property type="match status" value="1"/>
</dbReference>
<reference evidence="3 4" key="1">
    <citation type="submission" date="2021-03" db="EMBL/GenBank/DDBJ databases">
        <title>Genomic Encyclopedia of Type Strains, Phase IV (KMG-IV): sequencing the most valuable type-strain genomes for metagenomic binning, comparative biology and taxonomic classification.</title>
        <authorList>
            <person name="Goeker M."/>
        </authorList>
    </citation>
    <scope>NUCLEOTIDE SEQUENCE [LARGE SCALE GENOMIC DNA]</scope>
    <source>
        <strain evidence="3 4">DSM 27512</strain>
    </source>
</reference>
<organism evidence="3 4">
    <name type="scientific">Acetoanaerobium pronyense</name>
    <dbReference type="NCBI Taxonomy" id="1482736"/>
    <lineage>
        <taxon>Bacteria</taxon>
        <taxon>Bacillati</taxon>
        <taxon>Bacillota</taxon>
        <taxon>Clostridia</taxon>
        <taxon>Peptostreptococcales</taxon>
        <taxon>Filifactoraceae</taxon>
        <taxon>Acetoanaerobium</taxon>
    </lineage>
</organism>
<dbReference type="InterPro" id="IPR055729">
    <property type="entry name" value="DUF7305"/>
</dbReference>